<accession>A0ABY5APY9</accession>
<dbReference type="RefSeq" id="WP_252662460.1">
    <property type="nucleotide sequence ID" value="NZ_CP098611.1"/>
</dbReference>
<dbReference type="EMBL" id="CP098611">
    <property type="protein sequence ID" value="USR90431.1"/>
    <property type="molecule type" value="Genomic_DNA"/>
</dbReference>
<sequence length="329" mass="37877">MNLQQEFVSCGVCGSDRWHPYASGQDYEYGTSTDIFQIVQCRHCGHRYLNPRPVMAELPRIYPPHYYAYTYDQAIHPLALRAKDWLDGGKVQSWISKSSRTSDSKPSTRPQKALRVLDVGCGNGRYLKRLHRLGLAKHNLYGVEMNEAAIDQLNQGGFQGYYGRLEDVAPELPDNSFDVIILLQVLEHVANPAQIIQILAQLLRPGGHLILETPNMEGWDAQLFHEGYWGGYHFPRHWHLFSQKTLEKLFEDANLETLKFRSLPSHAFWILSYHHWLEHQLNWRRVAAHFNPLQNIPLLSVFTGFDLVRSCLGFSTSNIEAIARKPRQS</sequence>
<dbReference type="SUPFAM" id="SSF53335">
    <property type="entry name" value="S-adenosyl-L-methionine-dependent methyltransferases"/>
    <property type="match status" value="1"/>
</dbReference>
<proteinExistence type="predicted"/>
<dbReference type="GO" id="GO:0032259">
    <property type="term" value="P:methylation"/>
    <property type="evidence" value="ECO:0007669"/>
    <property type="project" value="UniProtKB-KW"/>
</dbReference>
<name>A0ABY5APY9_9CYAN</name>
<dbReference type="PANTHER" id="PTHR43861">
    <property type="entry name" value="TRANS-ACONITATE 2-METHYLTRANSFERASE-RELATED"/>
    <property type="match status" value="1"/>
</dbReference>
<reference evidence="2" key="1">
    <citation type="submission" date="2022-06" db="EMBL/GenBank/DDBJ databases">
        <title>Genome sequence of Phormidium yuhuli AB48 isolated from an industrial photobioreactor environment.</title>
        <authorList>
            <person name="Qiu Y."/>
            <person name="Noonan A.J.C."/>
            <person name="Dofher K."/>
            <person name="Koch M."/>
            <person name="Kieft B."/>
            <person name="Lin X."/>
            <person name="Ziels R.M."/>
            <person name="Hallam S.J."/>
        </authorList>
    </citation>
    <scope>NUCLEOTIDE SEQUENCE</scope>
    <source>
        <strain evidence="2">AB48</strain>
    </source>
</reference>
<dbReference type="PANTHER" id="PTHR43861:SF3">
    <property type="entry name" value="PUTATIVE (AFU_ORTHOLOGUE AFUA_2G14390)-RELATED"/>
    <property type="match status" value="1"/>
</dbReference>
<keyword evidence="2" id="KW-0489">Methyltransferase</keyword>
<dbReference type="InterPro" id="IPR029063">
    <property type="entry name" value="SAM-dependent_MTases_sf"/>
</dbReference>
<dbReference type="CDD" id="cd02440">
    <property type="entry name" value="AdoMet_MTases"/>
    <property type="match status" value="1"/>
</dbReference>
<dbReference type="Proteomes" id="UP001056708">
    <property type="component" value="Chromosome"/>
</dbReference>
<protein>
    <submittedName>
        <fullName evidence="2">Class I SAM-dependent methyltransferase</fullName>
    </submittedName>
</protein>
<keyword evidence="3" id="KW-1185">Reference proteome</keyword>
<gene>
    <name evidence="2" type="ORF">NEA10_16545</name>
</gene>
<organism evidence="2 3">
    <name type="scientific">Phormidium yuhuli AB48</name>
    <dbReference type="NCBI Taxonomy" id="2940671"/>
    <lineage>
        <taxon>Bacteria</taxon>
        <taxon>Bacillati</taxon>
        <taxon>Cyanobacteriota</taxon>
        <taxon>Cyanophyceae</taxon>
        <taxon>Oscillatoriophycideae</taxon>
        <taxon>Oscillatoriales</taxon>
        <taxon>Oscillatoriaceae</taxon>
        <taxon>Phormidium</taxon>
        <taxon>Phormidium yuhuli</taxon>
    </lineage>
</organism>
<evidence type="ECO:0000256" key="1">
    <source>
        <dbReference type="ARBA" id="ARBA00022679"/>
    </source>
</evidence>
<evidence type="ECO:0000313" key="3">
    <source>
        <dbReference type="Proteomes" id="UP001056708"/>
    </source>
</evidence>
<keyword evidence="1" id="KW-0808">Transferase</keyword>
<evidence type="ECO:0000313" key="2">
    <source>
        <dbReference type="EMBL" id="USR90431.1"/>
    </source>
</evidence>
<dbReference type="Pfam" id="PF13489">
    <property type="entry name" value="Methyltransf_23"/>
    <property type="match status" value="1"/>
</dbReference>
<dbReference type="Gene3D" id="3.40.50.150">
    <property type="entry name" value="Vaccinia Virus protein VP39"/>
    <property type="match status" value="1"/>
</dbReference>
<dbReference type="GO" id="GO:0008168">
    <property type="term" value="F:methyltransferase activity"/>
    <property type="evidence" value="ECO:0007669"/>
    <property type="project" value="UniProtKB-KW"/>
</dbReference>